<comment type="caution">
    <text evidence="1">The sequence shown here is derived from an EMBL/GenBank/DDBJ whole genome shotgun (WGS) entry which is preliminary data.</text>
</comment>
<dbReference type="EMBL" id="PYLP01000004">
    <property type="protein sequence ID" value="PST41053.1"/>
    <property type="molecule type" value="Genomic_DNA"/>
</dbReference>
<evidence type="ECO:0000313" key="1">
    <source>
        <dbReference type="EMBL" id="PST41053.1"/>
    </source>
</evidence>
<proteinExistence type="predicted"/>
<name>A0A2T3G0M4_9FIRM</name>
<sequence>MEEGLLLFDSNIEHPLNQLSLENQKYIISITMHQFREFPLCGGGYDEEELRFYDGVLGGLIRTRDRIIENNYINLIPGYLDFCSKWEYHGDIYRVIDKAYVCPKNREPYMRMPSIRWHGMVASWSSSYDFTKGFNKIGTNTKYTIIHANTGDSAGIDVNKFSQYLGSYNQYTACENEIIFPMKKGFVVKVYKNITPTEFKSLMERGK</sequence>
<dbReference type="AlphaFoldDB" id="A0A2T3G0M4"/>
<reference evidence="2" key="1">
    <citation type="submission" date="2018-03" db="EMBL/GenBank/DDBJ databases">
        <title>Lachnoclostridium SNUG30370 gen.nov., sp.nov., isolated from human faeces.</title>
        <authorList>
            <person name="Seo B."/>
            <person name="Jeon K."/>
            <person name="Ko G."/>
        </authorList>
    </citation>
    <scope>NUCLEOTIDE SEQUENCE [LARGE SCALE GENOMIC DNA]</scope>
    <source>
        <strain evidence="2">SNUG30370</strain>
    </source>
</reference>
<protein>
    <submittedName>
        <fullName evidence="1">Uncharacterized protein</fullName>
    </submittedName>
</protein>
<dbReference type="RefSeq" id="WP_106987663.1">
    <property type="nucleotide sequence ID" value="NZ_PYLP01000004.1"/>
</dbReference>
<accession>A0A2T3G0M4</accession>
<organism evidence="1 2">
    <name type="scientific">Faecalibacillus faecis</name>
    <dbReference type="NCBI Taxonomy" id="1982628"/>
    <lineage>
        <taxon>Bacteria</taxon>
        <taxon>Bacillati</taxon>
        <taxon>Bacillota</taxon>
        <taxon>Erysipelotrichia</taxon>
        <taxon>Erysipelotrichales</taxon>
        <taxon>Coprobacillaceae</taxon>
        <taxon>Faecalibacillus</taxon>
    </lineage>
</organism>
<dbReference type="Proteomes" id="UP000241201">
    <property type="component" value="Unassembled WGS sequence"/>
</dbReference>
<evidence type="ECO:0000313" key="2">
    <source>
        <dbReference type="Proteomes" id="UP000241201"/>
    </source>
</evidence>
<keyword evidence="2" id="KW-1185">Reference proteome</keyword>
<gene>
    <name evidence="1" type="ORF">C7U55_05270</name>
</gene>
<dbReference type="GeneID" id="77470503"/>